<evidence type="ECO:0000256" key="2">
    <source>
        <dbReference type="SAM" id="Phobius"/>
    </source>
</evidence>
<sequence>MLTLSHSAFLQALGYAIVNSLWQMALLWIVVVLLNSLFSFSSNARYKLALTAQFAGFAWFLFTLQFYFSKCLQSIQEMKGIDINAQKALITQQTAENFNTKVWSALIHMEQTLPYLSVAYILLLFVLGFRWIRSYRYTLEIKKNGLMGIDDIWSDFVNDMVTHLNIKNKVSIFASTIVNSPLTIGFWKPVILIPIASVNHLTVQQLEAVILHELAHIRRMDYLLNIVLSIIEISLFFNPFTQLISRFIKKEREHSCDDWVLQFKYNPAMYAEALLQLAYLNTSRSTLAMPAKGNKGDLLSRVKRMLNQKEQTFTYRHQIVAFVLMTSILSSIAWLSPIKAGPPMATGTSTKTIIVEPVTAKVDNPLFNPVFFLNEPMKKEITYKVEESAKQGVQEAMKGLVEAKKAVEKVAPLVLTSLQASNEAINLISPKDISNQIVIATDVIKNAQIPVTFAYNADSIQRVVNKELAKVKFEWSKDKLDEQVAKAKIEMSKVAALQWLSADKQATIQKSMDEAIKQLEELNLQFNLNENQNASESPKDRSRARRMQSATPPPPPAPRPLRNENKTQTDNSDNVSFNFNYSPYLFDSQYDTLYNWNSNDTWEDYKVAKNRYDSWNEEYPVNEHKAFINVRNSNNTTAVLPAVCKVVINRDDKKETLQLNKVKMAKLIHVMYVLNEQRRISADAPGAQAVPAACPEPKRPAKILTIGVF</sequence>
<dbReference type="PANTHER" id="PTHR34978:SF3">
    <property type="entry name" value="SLR0241 PROTEIN"/>
    <property type="match status" value="1"/>
</dbReference>
<protein>
    <submittedName>
        <fullName evidence="4">M56 family metallopeptidase</fullName>
    </submittedName>
</protein>
<feature type="transmembrane region" description="Helical" evidence="2">
    <location>
        <begin position="12"/>
        <end position="34"/>
    </location>
</feature>
<feature type="transmembrane region" description="Helical" evidence="2">
    <location>
        <begin position="222"/>
        <end position="240"/>
    </location>
</feature>
<dbReference type="EMBL" id="JAULBC010000002">
    <property type="protein sequence ID" value="MEX6687427.1"/>
    <property type="molecule type" value="Genomic_DNA"/>
</dbReference>
<gene>
    <name evidence="4" type="ORF">QTN47_08000</name>
</gene>
<dbReference type="InterPro" id="IPR052173">
    <property type="entry name" value="Beta-lactam_resp_regulator"/>
</dbReference>
<organism evidence="4 5">
    <name type="scientific">Danxiaibacter flavus</name>
    <dbReference type="NCBI Taxonomy" id="3049108"/>
    <lineage>
        <taxon>Bacteria</taxon>
        <taxon>Pseudomonadati</taxon>
        <taxon>Bacteroidota</taxon>
        <taxon>Chitinophagia</taxon>
        <taxon>Chitinophagales</taxon>
        <taxon>Chitinophagaceae</taxon>
        <taxon>Danxiaibacter</taxon>
    </lineage>
</organism>
<proteinExistence type="predicted"/>
<accession>A0ABV3ZC29</accession>
<dbReference type="InterPro" id="IPR008756">
    <property type="entry name" value="Peptidase_M56"/>
</dbReference>
<feature type="region of interest" description="Disordered" evidence="1">
    <location>
        <begin position="527"/>
        <end position="575"/>
    </location>
</feature>
<dbReference type="PANTHER" id="PTHR34978">
    <property type="entry name" value="POSSIBLE SENSOR-TRANSDUCER PROTEIN BLAR"/>
    <property type="match status" value="1"/>
</dbReference>
<evidence type="ECO:0000259" key="3">
    <source>
        <dbReference type="Pfam" id="PF05569"/>
    </source>
</evidence>
<dbReference type="CDD" id="cd07341">
    <property type="entry name" value="M56_BlaR1_MecR1_like"/>
    <property type="match status" value="1"/>
</dbReference>
<keyword evidence="2" id="KW-0472">Membrane</keyword>
<dbReference type="RefSeq" id="WP_369328832.1">
    <property type="nucleotide sequence ID" value="NZ_JAULBC010000002.1"/>
</dbReference>
<name>A0ABV3ZC29_9BACT</name>
<evidence type="ECO:0000256" key="1">
    <source>
        <dbReference type="SAM" id="MobiDB-lite"/>
    </source>
</evidence>
<feature type="transmembrane region" description="Helical" evidence="2">
    <location>
        <begin position="46"/>
        <end position="68"/>
    </location>
</feature>
<dbReference type="Gene3D" id="3.30.2010.10">
    <property type="entry name" value="Metalloproteases ('zincins'), catalytic domain"/>
    <property type="match status" value="1"/>
</dbReference>
<feature type="transmembrane region" description="Helical" evidence="2">
    <location>
        <begin position="113"/>
        <end position="132"/>
    </location>
</feature>
<keyword evidence="2" id="KW-0812">Transmembrane</keyword>
<feature type="domain" description="Peptidase M56" evidence="3">
    <location>
        <begin position="23"/>
        <end position="303"/>
    </location>
</feature>
<keyword evidence="5" id="KW-1185">Reference proteome</keyword>
<keyword evidence="2" id="KW-1133">Transmembrane helix</keyword>
<dbReference type="Pfam" id="PF05569">
    <property type="entry name" value="Peptidase_M56"/>
    <property type="match status" value="1"/>
</dbReference>
<comment type="caution">
    <text evidence="4">The sequence shown here is derived from an EMBL/GenBank/DDBJ whole genome shotgun (WGS) entry which is preliminary data.</text>
</comment>
<dbReference type="Proteomes" id="UP001560573">
    <property type="component" value="Unassembled WGS sequence"/>
</dbReference>
<evidence type="ECO:0000313" key="4">
    <source>
        <dbReference type="EMBL" id="MEX6687427.1"/>
    </source>
</evidence>
<evidence type="ECO:0000313" key="5">
    <source>
        <dbReference type="Proteomes" id="UP001560573"/>
    </source>
</evidence>
<reference evidence="4 5" key="1">
    <citation type="submission" date="2023-07" db="EMBL/GenBank/DDBJ databases">
        <authorList>
            <person name="Lian W.-H."/>
        </authorList>
    </citation>
    <scope>NUCLEOTIDE SEQUENCE [LARGE SCALE GENOMIC DNA]</scope>
    <source>
        <strain evidence="4 5">SYSU DXS3180</strain>
    </source>
</reference>